<gene>
    <name evidence="1" type="ORF">CO179_04715</name>
</gene>
<evidence type="ECO:0000313" key="1">
    <source>
        <dbReference type="EMBL" id="PJA39667.1"/>
    </source>
</evidence>
<sequence>NKMVSNIYSLPTLTIPQPLERGTTTITHVINHKTPMQFHGLAIKWGESVWDSWKDNHDWVTKTLQTI</sequence>
<organism evidence="1 2">
    <name type="scientific">candidate division WWE3 bacterium CG_4_9_14_3_um_filter_39_7</name>
    <dbReference type="NCBI Taxonomy" id="1975080"/>
    <lineage>
        <taxon>Bacteria</taxon>
        <taxon>Katanobacteria</taxon>
    </lineage>
</organism>
<proteinExistence type="predicted"/>
<dbReference type="AlphaFoldDB" id="A0A2M7X0M0"/>
<comment type="caution">
    <text evidence="1">The sequence shown here is derived from an EMBL/GenBank/DDBJ whole genome shotgun (WGS) entry which is preliminary data.</text>
</comment>
<name>A0A2M7X0M0_UNCKA</name>
<dbReference type="Proteomes" id="UP000231195">
    <property type="component" value="Unassembled WGS sequence"/>
</dbReference>
<accession>A0A2M7X0M0</accession>
<feature type="non-terminal residue" evidence="1">
    <location>
        <position position="1"/>
    </location>
</feature>
<evidence type="ECO:0000313" key="2">
    <source>
        <dbReference type="Proteomes" id="UP000231195"/>
    </source>
</evidence>
<dbReference type="EMBL" id="PFWZ01000161">
    <property type="protein sequence ID" value="PJA39667.1"/>
    <property type="molecule type" value="Genomic_DNA"/>
</dbReference>
<protein>
    <submittedName>
        <fullName evidence="1">Uncharacterized protein</fullName>
    </submittedName>
</protein>
<reference evidence="2" key="1">
    <citation type="submission" date="2017-09" db="EMBL/GenBank/DDBJ databases">
        <title>Depth-based differentiation of microbial function through sediment-hosted aquifers and enrichment of novel symbionts in the deep terrestrial subsurface.</title>
        <authorList>
            <person name="Probst A.J."/>
            <person name="Ladd B."/>
            <person name="Jarett J.K."/>
            <person name="Geller-Mcgrath D.E."/>
            <person name="Sieber C.M.K."/>
            <person name="Emerson J.B."/>
            <person name="Anantharaman K."/>
            <person name="Thomas B.C."/>
            <person name="Malmstrom R."/>
            <person name="Stieglmeier M."/>
            <person name="Klingl A."/>
            <person name="Woyke T."/>
            <person name="Ryan C.M."/>
            <person name="Banfield J.F."/>
        </authorList>
    </citation>
    <scope>NUCLEOTIDE SEQUENCE [LARGE SCALE GENOMIC DNA]</scope>
</reference>